<feature type="compositionally biased region" description="Low complexity" evidence="1">
    <location>
        <begin position="45"/>
        <end position="56"/>
    </location>
</feature>
<proteinExistence type="predicted"/>
<dbReference type="EMBL" id="HBIX01022181">
    <property type="protein sequence ID" value="CAE0722762.1"/>
    <property type="molecule type" value="Transcribed_RNA"/>
</dbReference>
<evidence type="ECO:0000313" key="2">
    <source>
        <dbReference type="EMBL" id="CAE0722761.1"/>
    </source>
</evidence>
<feature type="region of interest" description="Disordered" evidence="1">
    <location>
        <begin position="91"/>
        <end position="128"/>
    </location>
</feature>
<organism evidence="2">
    <name type="scientific">Pseudo-nitzschia australis</name>
    <dbReference type="NCBI Taxonomy" id="44445"/>
    <lineage>
        <taxon>Eukaryota</taxon>
        <taxon>Sar</taxon>
        <taxon>Stramenopiles</taxon>
        <taxon>Ochrophyta</taxon>
        <taxon>Bacillariophyta</taxon>
        <taxon>Bacillariophyceae</taxon>
        <taxon>Bacillariophycidae</taxon>
        <taxon>Bacillariales</taxon>
        <taxon>Bacillariaceae</taxon>
        <taxon>Pseudo-nitzschia</taxon>
    </lineage>
</organism>
<dbReference type="EMBL" id="HBIX01022180">
    <property type="protein sequence ID" value="CAE0722761.1"/>
    <property type="molecule type" value="Transcribed_RNA"/>
</dbReference>
<evidence type="ECO:0000313" key="3">
    <source>
        <dbReference type="EMBL" id="CAE0722762.1"/>
    </source>
</evidence>
<sequence length="128" mass="13986">MLLVEVPPTEKNKGLRRELLQLVSNSTSGSSDDSDGNLPALFVIPPQQGSSPSSLSTTAIQPYQGETFSRRKLQDFLEKHALKTPVLKPILVATNETTTTEESEINNKNEGKPQPPPKRKQSVGGDEF</sequence>
<feature type="region of interest" description="Disordered" evidence="1">
    <location>
        <begin position="24"/>
        <end position="58"/>
    </location>
</feature>
<protein>
    <submittedName>
        <fullName evidence="2">Uncharacterized protein</fullName>
    </submittedName>
</protein>
<name>A0A6V0ASX6_9STRA</name>
<reference evidence="2" key="1">
    <citation type="submission" date="2021-01" db="EMBL/GenBank/DDBJ databases">
        <authorList>
            <person name="Corre E."/>
            <person name="Pelletier E."/>
            <person name="Niang G."/>
            <person name="Scheremetjew M."/>
            <person name="Finn R."/>
            <person name="Kale V."/>
            <person name="Holt S."/>
            <person name="Cochrane G."/>
            <person name="Meng A."/>
            <person name="Brown T."/>
            <person name="Cohen L."/>
        </authorList>
    </citation>
    <scope>NUCLEOTIDE SEQUENCE</scope>
    <source>
        <strain evidence="2">10249 10 AB</strain>
    </source>
</reference>
<accession>A0A6V0ASX6</accession>
<dbReference type="AlphaFoldDB" id="A0A6V0ASX6"/>
<evidence type="ECO:0000256" key="1">
    <source>
        <dbReference type="SAM" id="MobiDB-lite"/>
    </source>
</evidence>
<gene>
    <name evidence="2" type="ORF">PAUS00366_LOCUS15517</name>
    <name evidence="3" type="ORF">PAUS00366_LOCUS15518</name>
</gene>